<dbReference type="Proteomes" id="UP000722357">
    <property type="component" value="Unassembled WGS sequence"/>
</dbReference>
<dbReference type="Pfam" id="PF02581">
    <property type="entry name" value="TMP-TENI"/>
    <property type="match status" value="1"/>
</dbReference>
<keyword evidence="13" id="KW-1185">Reference proteome</keyword>
<dbReference type="SUPFAM" id="SSF51391">
    <property type="entry name" value="Thiamin phosphate synthase"/>
    <property type="match status" value="1"/>
</dbReference>
<dbReference type="Proteomes" id="UP000260814">
    <property type="component" value="Unassembled WGS sequence"/>
</dbReference>
<dbReference type="GeneID" id="43186118"/>
<evidence type="ECO:0000313" key="12">
    <source>
        <dbReference type="Proteomes" id="UP000260814"/>
    </source>
</evidence>
<dbReference type="EMBL" id="QRUY01000001">
    <property type="protein sequence ID" value="RGS10664.1"/>
    <property type="molecule type" value="Genomic_DNA"/>
</dbReference>
<evidence type="ECO:0000256" key="1">
    <source>
        <dbReference type="ARBA" id="ARBA00004948"/>
    </source>
</evidence>
<dbReference type="RefSeq" id="WP_007563828.1">
    <property type="nucleotide sequence ID" value="NZ_CABKPU010000002.1"/>
</dbReference>
<gene>
    <name evidence="9" type="ORF">DW653_00120</name>
    <name evidence="8" type="ORF">DWY14_00575</name>
    <name evidence="10" type="ORF">DWZ34_08850</name>
    <name evidence="7" type="ORF">DXB87_04040</name>
    <name evidence="6" type="ORF">DXC17_06500</name>
    <name evidence="5" type="ORF">DXD04_06730</name>
    <name evidence="4" type="ORF">K8V40_11860</name>
</gene>
<dbReference type="PANTHER" id="PTHR20857:SF15">
    <property type="entry name" value="THIAMINE-PHOSPHATE SYNTHASE"/>
    <property type="match status" value="1"/>
</dbReference>
<dbReference type="InterPro" id="IPR013785">
    <property type="entry name" value="Aldolase_TIM"/>
</dbReference>
<evidence type="ECO:0000313" key="10">
    <source>
        <dbReference type="EMBL" id="RHM96529.1"/>
    </source>
</evidence>
<comment type="pathway">
    <text evidence="1">Cofactor biosynthesis; thiamine diphosphate biosynthesis.</text>
</comment>
<evidence type="ECO:0000313" key="6">
    <source>
        <dbReference type="EMBL" id="RGM41007.1"/>
    </source>
</evidence>
<dbReference type="GO" id="GO:0005737">
    <property type="term" value="C:cytoplasm"/>
    <property type="evidence" value="ECO:0007669"/>
    <property type="project" value="TreeGrafter"/>
</dbReference>
<dbReference type="EMBL" id="QRHQ01000001">
    <property type="protein sequence ID" value="RHF93319.1"/>
    <property type="molecule type" value="Genomic_DNA"/>
</dbReference>
<dbReference type="InterPro" id="IPR022998">
    <property type="entry name" value="ThiamineP_synth_TenI"/>
</dbReference>
<dbReference type="Proteomes" id="UP000260862">
    <property type="component" value="Unassembled WGS sequence"/>
</dbReference>
<reference evidence="4" key="3">
    <citation type="submission" date="2021-09" db="EMBL/GenBank/DDBJ databases">
        <authorList>
            <person name="Gilroy R."/>
        </authorList>
    </citation>
    <scope>NUCLEOTIDE SEQUENCE</scope>
    <source>
        <strain evidence="4">9794</strain>
    </source>
</reference>
<dbReference type="PANTHER" id="PTHR20857">
    <property type="entry name" value="THIAMINE-PHOSPHATE PYROPHOSPHORYLASE"/>
    <property type="match status" value="1"/>
</dbReference>
<reference evidence="11 12" key="1">
    <citation type="submission" date="2018-08" db="EMBL/GenBank/DDBJ databases">
        <title>A genome reference for cultivated species of the human gut microbiota.</title>
        <authorList>
            <person name="Zou Y."/>
            <person name="Xue W."/>
            <person name="Luo G."/>
        </authorList>
    </citation>
    <scope>NUCLEOTIDE SEQUENCE [LARGE SCALE GENOMIC DNA]</scope>
    <source>
        <strain evidence="8 16">AF24-16AC</strain>
        <strain evidence="10 15">AF31-28B-AC</strain>
        <strain evidence="9 14">AM23-23</strain>
        <strain evidence="7 12">OM06-2</strain>
        <strain evidence="6 11">OM08-14</strain>
        <strain evidence="5 13">TF10-3AC</strain>
    </source>
</reference>
<evidence type="ECO:0000313" key="11">
    <source>
        <dbReference type="Proteomes" id="UP000260780"/>
    </source>
</evidence>
<evidence type="ECO:0000259" key="3">
    <source>
        <dbReference type="Pfam" id="PF02581"/>
    </source>
</evidence>
<name>A0A3E4N3A4_9BACT</name>
<dbReference type="CDD" id="cd00564">
    <property type="entry name" value="TMP_TenI"/>
    <property type="match status" value="1"/>
</dbReference>
<proteinExistence type="predicted"/>
<accession>A0A3E4N3A4</accession>
<feature type="domain" description="Thiamine phosphate synthase/TenI" evidence="3">
    <location>
        <begin position="5"/>
        <end position="173"/>
    </location>
</feature>
<sequence length="202" mass="23050">MKLILITTPTYFVEEDKIITTLFDEGLDILHLRKPDTAPVYAERLLTLIPEKYHKRIVVHDHFYLKEEYKLKGIHLSHRNPLIPDNYTGHVSASCHTFDEVMADKKMCDYVFLSPIFDSISKEGYASAFTSESIREAAEKGIIDKRVIALGGVDENNLLQVKDFGFGGAAILGGLWNKFDPASDYNYQELIAHFRKLKRLAD</sequence>
<evidence type="ECO:0000313" key="13">
    <source>
        <dbReference type="Proteomes" id="UP000260862"/>
    </source>
</evidence>
<protein>
    <submittedName>
        <fullName evidence="5">Thiamine phosphate synthase</fullName>
    </submittedName>
</protein>
<evidence type="ECO:0000313" key="7">
    <source>
        <dbReference type="EMBL" id="RGM92576.1"/>
    </source>
</evidence>
<dbReference type="EMBL" id="QSTW01000003">
    <property type="protein sequence ID" value="RGM92576.1"/>
    <property type="molecule type" value="Genomic_DNA"/>
</dbReference>
<reference evidence="4" key="2">
    <citation type="journal article" date="2021" name="PeerJ">
        <title>Extensive microbial diversity within the chicken gut microbiome revealed by metagenomics and culture.</title>
        <authorList>
            <person name="Gilroy R."/>
            <person name="Ravi A."/>
            <person name="Getino M."/>
            <person name="Pursley I."/>
            <person name="Horton D.L."/>
            <person name="Alikhan N.F."/>
            <person name="Baker D."/>
            <person name="Gharbi K."/>
            <person name="Hall N."/>
            <person name="Watson M."/>
            <person name="Adriaenssens E.M."/>
            <person name="Foster-Nyarko E."/>
            <person name="Jarju S."/>
            <person name="Secka A."/>
            <person name="Antonio M."/>
            <person name="Oren A."/>
            <person name="Chaudhuri R.R."/>
            <person name="La Ragione R."/>
            <person name="Hildebrand F."/>
            <person name="Pallen M.J."/>
        </authorList>
    </citation>
    <scope>NUCLEOTIDE SEQUENCE</scope>
    <source>
        <strain evidence="4">9794</strain>
    </source>
</reference>
<organism evidence="5 13">
    <name type="scientific">Phocaeicola plebeius</name>
    <dbReference type="NCBI Taxonomy" id="310297"/>
    <lineage>
        <taxon>Bacteria</taxon>
        <taxon>Pseudomonadati</taxon>
        <taxon>Bacteroidota</taxon>
        <taxon>Bacteroidia</taxon>
        <taxon>Bacteroidales</taxon>
        <taxon>Bacteroidaceae</taxon>
        <taxon>Phocaeicola</taxon>
    </lineage>
</organism>
<comment type="caution">
    <text evidence="5">The sequence shown here is derived from an EMBL/GenBank/DDBJ whole genome shotgun (WGS) entry which is preliminary data.</text>
</comment>
<evidence type="ECO:0000313" key="8">
    <source>
        <dbReference type="EMBL" id="RGS10664.1"/>
    </source>
</evidence>
<dbReference type="GO" id="GO:0004789">
    <property type="term" value="F:thiamine-phosphate diphosphorylase activity"/>
    <property type="evidence" value="ECO:0007669"/>
    <property type="project" value="TreeGrafter"/>
</dbReference>
<dbReference type="GO" id="GO:0009228">
    <property type="term" value="P:thiamine biosynthetic process"/>
    <property type="evidence" value="ECO:0007669"/>
    <property type="project" value="UniProtKB-KW"/>
</dbReference>
<keyword evidence="2" id="KW-0784">Thiamine biosynthesis</keyword>
<evidence type="ECO:0000313" key="5">
    <source>
        <dbReference type="EMBL" id="RGK56473.1"/>
    </source>
</evidence>
<dbReference type="Gene3D" id="3.20.20.70">
    <property type="entry name" value="Aldolase class I"/>
    <property type="match status" value="1"/>
</dbReference>
<evidence type="ECO:0000313" key="15">
    <source>
        <dbReference type="Proteomes" id="UP000285109"/>
    </source>
</evidence>
<dbReference type="AlphaFoldDB" id="A0A3E4N3A4"/>
<evidence type="ECO:0000313" key="9">
    <source>
        <dbReference type="EMBL" id="RHF93319.1"/>
    </source>
</evidence>
<dbReference type="InterPro" id="IPR036206">
    <property type="entry name" value="ThiamineP_synth_sf"/>
</dbReference>
<dbReference type="EMBL" id="QSTF01000011">
    <property type="protein sequence ID" value="RGM41007.1"/>
    <property type="molecule type" value="Genomic_DNA"/>
</dbReference>
<dbReference type="Proteomes" id="UP000285109">
    <property type="component" value="Unassembled WGS sequence"/>
</dbReference>
<dbReference type="Proteomes" id="UP000285750">
    <property type="component" value="Unassembled WGS sequence"/>
</dbReference>
<dbReference type="Proteomes" id="UP000283485">
    <property type="component" value="Unassembled WGS sequence"/>
</dbReference>
<dbReference type="EMBL" id="QRQK01000015">
    <property type="protein sequence ID" value="RHM96529.1"/>
    <property type="molecule type" value="Genomic_DNA"/>
</dbReference>
<evidence type="ECO:0000313" key="16">
    <source>
        <dbReference type="Proteomes" id="UP000285750"/>
    </source>
</evidence>
<dbReference type="Proteomes" id="UP000260780">
    <property type="component" value="Unassembled WGS sequence"/>
</dbReference>
<evidence type="ECO:0000313" key="4">
    <source>
        <dbReference type="EMBL" id="HJF82321.1"/>
    </source>
</evidence>
<dbReference type="EMBL" id="QSQT01000010">
    <property type="protein sequence ID" value="RGK56473.1"/>
    <property type="molecule type" value="Genomic_DNA"/>
</dbReference>
<dbReference type="EMBL" id="DYWE01000120">
    <property type="protein sequence ID" value="HJF82321.1"/>
    <property type="molecule type" value="Genomic_DNA"/>
</dbReference>
<evidence type="ECO:0000256" key="2">
    <source>
        <dbReference type="ARBA" id="ARBA00022977"/>
    </source>
</evidence>
<evidence type="ECO:0000313" key="14">
    <source>
        <dbReference type="Proteomes" id="UP000283485"/>
    </source>
</evidence>